<name>A0ABV2AG17_9EUKA</name>
<keyword evidence="3" id="KW-1185">Reference proteome</keyword>
<proteinExistence type="predicted"/>
<dbReference type="EMBL" id="JBDODL010000097">
    <property type="protein sequence ID" value="MES1918630.1"/>
    <property type="molecule type" value="Genomic_DNA"/>
</dbReference>
<sequence>MRPDHVAKWFSRERLKRHRLLKEDQLQRSSSLDKRADFFLRMQKRRLAAQQRAGALFFGQRRNFQNHPARPGSMFNQNAARHNPWALNHNSMRAQPAQRGFAPFQAANGALEPLEHHFEEPVFRHRFRPAPFPGLSRNPFSAPNFDRRTRGPLLRPYFGYSHFAFGGRGRGKKRRAAPRARFESSLPPPPALPKPRAMVEMIKEAISELNESFSIKW</sequence>
<gene>
    <name evidence="2" type="ORF">MHBO_000572</name>
</gene>
<accession>A0ABV2AG17</accession>
<evidence type="ECO:0000256" key="1">
    <source>
        <dbReference type="SAM" id="MobiDB-lite"/>
    </source>
</evidence>
<organism evidence="2 3">
    <name type="scientific">Bonamia ostreae</name>
    <dbReference type="NCBI Taxonomy" id="126728"/>
    <lineage>
        <taxon>Eukaryota</taxon>
        <taxon>Sar</taxon>
        <taxon>Rhizaria</taxon>
        <taxon>Endomyxa</taxon>
        <taxon>Ascetosporea</taxon>
        <taxon>Haplosporida</taxon>
        <taxon>Bonamia</taxon>
    </lineage>
</organism>
<evidence type="ECO:0000313" key="3">
    <source>
        <dbReference type="Proteomes" id="UP001439008"/>
    </source>
</evidence>
<feature type="region of interest" description="Disordered" evidence="1">
    <location>
        <begin position="167"/>
        <end position="194"/>
    </location>
</feature>
<comment type="caution">
    <text evidence="2">The sequence shown here is derived from an EMBL/GenBank/DDBJ whole genome shotgun (WGS) entry which is preliminary data.</text>
</comment>
<reference evidence="2 3" key="1">
    <citation type="journal article" date="2024" name="BMC Biol.">
        <title>Comparative genomics of Ascetosporea gives new insight into the evolutionary basis for animal parasitism in Rhizaria.</title>
        <authorList>
            <person name="Hiltunen Thoren M."/>
            <person name="Onut-Brannstrom I."/>
            <person name="Alfjorden A."/>
            <person name="Peckova H."/>
            <person name="Swords F."/>
            <person name="Hooper C."/>
            <person name="Holzer A.S."/>
            <person name="Bass D."/>
            <person name="Burki F."/>
        </authorList>
    </citation>
    <scope>NUCLEOTIDE SEQUENCE [LARGE SCALE GENOMIC DNA]</scope>
    <source>
        <strain evidence="2">20-A016</strain>
    </source>
</reference>
<protein>
    <submittedName>
        <fullName evidence="2">Uncharacterized protein</fullName>
    </submittedName>
</protein>
<feature type="compositionally biased region" description="Basic residues" evidence="1">
    <location>
        <begin position="169"/>
        <end position="178"/>
    </location>
</feature>
<evidence type="ECO:0000313" key="2">
    <source>
        <dbReference type="EMBL" id="MES1918630.1"/>
    </source>
</evidence>
<dbReference type="Proteomes" id="UP001439008">
    <property type="component" value="Unassembled WGS sequence"/>
</dbReference>